<evidence type="ECO:0000313" key="2">
    <source>
        <dbReference type="EMBL" id="KAJ3038990.1"/>
    </source>
</evidence>
<proteinExistence type="predicted"/>
<accession>A0AAD5X0V3</accession>
<feature type="region of interest" description="Disordered" evidence="1">
    <location>
        <begin position="526"/>
        <end position="568"/>
    </location>
</feature>
<organism evidence="2 3">
    <name type="scientific">Rhizophlyctis rosea</name>
    <dbReference type="NCBI Taxonomy" id="64517"/>
    <lineage>
        <taxon>Eukaryota</taxon>
        <taxon>Fungi</taxon>
        <taxon>Fungi incertae sedis</taxon>
        <taxon>Chytridiomycota</taxon>
        <taxon>Chytridiomycota incertae sedis</taxon>
        <taxon>Chytridiomycetes</taxon>
        <taxon>Rhizophlyctidales</taxon>
        <taxon>Rhizophlyctidaceae</taxon>
        <taxon>Rhizophlyctis</taxon>
    </lineage>
</organism>
<feature type="compositionally biased region" description="Low complexity" evidence="1">
    <location>
        <begin position="526"/>
        <end position="536"/>
    </location>
</feature>
<protein>
    <submittedName>
        <fullName evidence="2">Uncharacterized protein</fullName>
    </submittedName>
</protein>
<evidence type="ECO:0000313" key="3">
    <source>
        <dbReference type="Proteomes" id="UP001212841"/>
    </source>
</evidence>
<keyword evidence="3" id="KW-1185">Reference proteome</keyword>
<reference evidence="2" key="1">
    <citation type="submission" date="2020-05" db="EMBL/GenBank/DDBJ databases">
        <title>Phylogenomic resolution of chytrid fungi.</title>
        <authorList>
            <person name="Stajich J.E."/>
            <person name="Amses K."/>
            <person name="Simmons R."/>
            <person name="Seto K."/>
            <person name="Myers J."/>
            <person name="Bonds A."/>
            <person name="Quandt C.A."/>
            <person name="Barry K."/>
            <person name="Liu P."/>
            <person name="Grigoriev I."/>
            <person name="Longcore J.E."/>
            <person name="James T.Y."/>
        </authorList>
    </citation>
    <scope>NUCLEOTIDE SEQUENCE</scope>
    <source>
        <strain evidence="2">JEL0318</strain>
    </source>
</reference>
<feature type="compositionally biased region" description="Polar residues" evidence="1">
    <location>
        <begin position="92"/>
        <end position="102"/>
    </location>
</feature>
<comment type="caution">
    <text evidence="2">The sequence shown here is derived from an EMBL/GenBank/DDBJ whole genome shotgun (WGS) entry which is preliminary data.</text>
</comment>
<feature type="region of interest" description="Disordered" evidence="1">
    <location>
        <begin position="22"/>
        <end position="102"/>
    </location>
</feature>
<dbReference type="Proteomes" id="UP001212841">
    <property type="component" value="Unassembled WGS sequence"/>
</dbReference>
<evidence type="ECO:0000256" key="1">
    <source>
        <dbReference type="SAM" id="MobiDB-lite"/>
    </source>
</evidence>
<feature type="non-terminal residue" evidence="2">
    <location>
        <position position="1"/>
    </location>
</feature>
<dbReference type="EMBL" id="JADGJD010001679">
    <property type="protein sequence ID" value="KAJ3038990.1"/>
    <property type="molecule type" value="Genomic_DNA"/>
</dbReference>
<name>A0AAD5X0V3_9FUNG</name>
<feature type="compositionally biased region" description="Polar residues" evidence="1">
    <location>
        <begin position="61"/>
        <end position="83"/>
    </location>
</feature>
<gene>
    <name evidence="2" type="ORF">HK097_002971</name>
</gene>
<dbReference type="AlphaFoldDB" id="A0AAD5X0V3"/>
<sequence length="568" mass="63348">MHYADLQRIKRLLRQLRAKLKPFITQQSTTPPSSPPRSKNSPASTAQTPDYSRLLRKTRRQNITFKQPRNRITTTRRQPSTANDLPFVEPPRQSQASWSNPVASTATSIQTLATPARQHAVSLQDYLKVSISNLCSDLNDRTEEDDDEESGEGSGTKVGVSLVRKVPTLFSLAAFALGKAAPDVSSSDDAVEEEERWYEGIPEHARSAVLLSHITHHHLPHIPHPQVLGPLPHILFTSHQPLHTLRTLLLLHSASNPKSLTAKPYLNLATSLNHRKAYLKFIGENLSTSDLTGGFHKFLGELHKRERAYLEGRAVEVVCGCADTKVLEGCIGWLGGWVEGLVDRIWKEADGEGRFRYDEILGRSRDTDTLSLVSTNIHKLPIPDGLKVSILLTILTLLIPTNPRSRPFQKSITTLQTFASTAYDELPPCMLIKTRLMRIAECLENVGEKEAALRVLVLVVNRWEEVGNGVESGEGKREVVRRVREVQGGGKRWRYEEMLDSYILATPAPPKALTTIITTTIPAITRSSSNLSSRSTDSGEEDDWEFSEPTSYALRPKVGNSPGRKRKR</sequence>